<dbReference type="GO" id="GO:0070733">
    <property type="term" value="F:AMPylase activity"/>
    <property type="evidence" value="ECO:0007669"/>
    <property type="project" value="TreeGrafter"/>
</dbReference>
<keyword evidence="7" id="KW-0067">ATP-binding</keyword>
<evidence type="ECO:0000256" key="5">
    <source>
        <dbReference type="ARBA" id="ARBA00022723"/>
    </source>
</evidence>
<dbReference type="EMBL" id="JBGBPQ010000002">
    <property type="protein sequence ID" value="KAL1528954.1"/>
    <property type="molecule type" value="Genomic_DNA"/>
</dbReference>
<gene>
    <name evidence="10" type="ORF">AB1Y20_010276</name>
</gene>
<evidence type="ECO:0000313" key="10">
    <source>
        <dbReference type="EMBL" id="KAL1528954.1"/>
    </source>
</evidence>
<evidence type="ECO:0000256" key="6">
    <source>
        <dbReference type="ARBA" id="ARBA00022741"/>
    </source>
</evidence>
<dbReference type="Proteomes" id="UP001515480">
    <property type="component" value="Unassembled WGS sequence"/>
</dbReference>
<accession>A0AB34K916</accession>
<dbReference type="InterPro" id="IPR003846">
    <property type="entry name" value="SelO"/>
</dbReference>
<evidence type="ECO:0000313" key="11">
    <source>
        <dbReference type="Proteomes" id="UP001515480"/>
    </source>
</evidence>
<evidence type="ECO:0000256" key="8">
    <source>
        <dbReference type="ARBA" id="ARBA00022842"/>
    </source>
</evidence>
<comment type="similarity">
    <text evidence="2">Belongs to the SELO family.</text>
</comment>
<dbReference type="GO" id="GO:0005524">
    <property type="term" value="F:ATP binding"/>
    <property type="evidence" value="ECO:0007669"/>
    <property type="project" value="UniProtKB-KW"/>
</dbReference>
<keyword evidence="4" id="KW-0548">Nucleotidyltransferase</keyword>
<sequence>MLLVLSGALSPRSAARRISRAVSASAASERSSGLSGWPAAFDNSLLRELRGEPPGAPPLQSRQVHGAHYTRVRPTVTAPQPVLVIWSSAVAECLGLLPDDCESKEFLAVFSGSPPASYECWATAYGASFTGQYGGQRGDGRAISIGQYAGYEIQLKGAGVTPYSRQFDGRAVLRSSIREFLASEAMAALNVPTTRSLCVVTTGEEVVRQWYDERGAQRIQAEPGAVGTRVATSFLRFGQMELFYQRRELDLLRELAEHALKREFPHLQDAMLSRNLVRMFDEICRRQATLIAEWLRGNMNSDNSALSGITLDYGPFAFMEKFQPHYNPWVGGGVPYSFARQPQAAAANLAGLSSAFAELLDVVGKEEGQSTAEINSNINDVRNSVSSTFVDCFHAAHDCNCRAKLGLVEWDSEAEELWNDLLRLMSTRSGANGVDFTNLFRALSVPLSSLADSISITLKPAAFQDIAHWPQEHKEEWEAWMKRYRSKLELEERPSDERLAEMESTNPRYILRNWMAVEAYEAAASGNYDVLREIHNLLSNPYNDQGSEADERWGGLTPQWARDRPGVAFMS</sequence>
<evidence type="ECO:0000256" key="2">
    <source>
        <dbReference type="ARBA" id="ARBA00009747"/>
    </source>
</evidence>
<reference evidence="10 11" key="1">
    <citation type="journal article" date="2024" name="Science">
        <title>Giant polyketide synthase enzymes in the biosynthesis of giant marine polyether toxins.</title>
        <authorList>
            <person name="Fallon T.R."/>
            <person name="Shende V.V."/>
            <person name="Wierzbicki I.H."/>
            <person name="Pendleton A.L."/>
            <person name="Watervoot N.F."/>
            <person name="Auber R.P."/>
            <person name="Gonzalez D.J."/>
            <person name="Wisecaver J.H."/>
            <person name="Moore B.S."/>
        </authorList>
    </citation>
    <scope>NUCLEOTIDE SEQUENCE [LARGE SCALE GENOMIC DNA]</scope>
    <source>
        <strain evidence="10 11">12B1</strain>
    </source>
</reference>
<name>A0AB34K916_PRYPA</name>
<proteinExistence type="inferred from homology"/>
<comment type="caution">
    <text evidence="10">The sequence shown here is derived from an EMBL/GenBank/DDBJ whole genome shotgun (WGS) entry which is preliminary data.</text>
</comment>
<organism evidence="10 11">
    <name type="scientific">Prymnesium parvum</name>
    <name type="common">Toxic golden alga</name>
    <dbReference type="NCBI Taxonomy" id="97485"/>
    <lineage>
        <taxon>Eukaryota</taxon>
        <taxon>Haptista</taxon>
        <taxon>Haptophyta</taxon>
        <taxon>Prymnesiophyceae</taxon>
        <taxon>Prymnesiales</taxon>
        <taxon>Prymnesiaceae</taxon>
        <taxon>Prymnesium</taxon>
    </lineage>
</organism>
<evidence type="ECO:0000256" key="9">
    <source>
        <dbReference type="ARBA" id="ARBA00031547"/>
    </source>
</evidence>
<dbReference type="PANTHER" id="PTHR32057:SF14">
    <property type="entry name" value="PROTEIN ADENYLYLTRANSFERASE SELO, MITOCHONDRIAL"/>
    <property type="match status" value="1"/>
</dbReference>
<keyword evidence="3" id="KW-0808">Transferase</keyword>
<dbReference type="Pfam" id="PF02696">
    <property type="entry name" value="SelO"/>
    <property type="match status" value="1"/>
</dbReference>
<protein>
    <recommendedName>
        <fullName evidence="9">Selenoprotein O</fullName>
    </recommendedName>
</protein>
<comment type="cofactor">
    <cofactor evidence="1">
        <name>Mg(2+)</name>
        <dbReference type="ChEBI" id="CHEBI:18420"/>
    </cofactor>
</comment>
<dbReference type="AlphaFoldDB" id="A0AB34K916"/>
<keyword evidence="5" id="KW-0479">Metal-binding</keyword>
<keyword evidence="11" id="KW-1185">Reference proteome</keyword>
<dbReference type="PANTHER" id="PTHR32057">
    <property type="entry name" value="PROTEIN ADENYLYLTRANSFERASE SELO, MITOCHONDRIAL"/>
    <property type="match status" value="1"/>
</dbReference>
<evidence type="ECO:0000256" key="3">
    <source>
        <dbReference type="ARBA" id="ARBA00022679"/>
    </source>
</evidence>
<keyword evidence="8" id="KW-0460">Magnesium</keyword>
<evidence type="ECO:0000256" key="4">
    <source>
        <dbReference type="ARBA" id="ARBA00022695"/>
    </source>
</evidence>
<keyword evidence="6" id="KW-0547">Nucleotide-binding</keyword>
<evidence type="ECO:0000256" key="1">
    <source>
        <dbReference type="ARBA" id="ARBA00001946"/>
    </source>
</evidence>
<dbReference type="GO" id="GO:0046872">
    <property type="term" value="F:metal ion binding"/>
    <property type="evidence" value="ECO:0007669"/>
    <property type="project" value="UniProtKB-KW"/>
</dbReference>
<evidence type="ECO:0000256" key="7">
    <source>
        <dbReference type="ARBA" id="ARBA00022840"/>
    </source>
</evidence>